<keyword evidence="7" id="KW-1185">Reference proteome</keyword>
<protein>
    <submittedName>
        <fullName evidence="6">Beta-ketoacyl-ACP synthase II</fullName>
        <ecNumber evidence="6">2.3.1.179</ecNumber>
    </submittedName>
</protein>
<dbReference type="GO" id="GO:0004315">
    <property type="term" value="F:3-oxoacyl-[acyl-carrier-protein] synthase activity"/>
    <property type="evidence" value="ECO:0007669"/>
    <property type="project" value="UniProtKB-EC"/>
</dbReference>
<evidence type="ECO:0000313" key="6">
    <source>
        <dbReference type="EMBL" id="MBB0227938.1"/>
    </source>
</evidence>
<dbReference type="InterPro" id="IPR014031">
    <property type="entry name" value="Ketoacyl_synth_C"/>
</dbReference>
<proteinExistence type="inferred from homology"/>
<dbReference type="CDD" id="cd00834">
    <property type="entry name" value="KAS_I_II"/>
    <property type="match status" value="1"/>
</dbReference>
<dbReference type="InterPro" id="IPR014030">
    <property type="entry name" value="Ketoacyl_synth_N"/>
</dbReference>
<dbReference type="EC" id="2.3.1.179" evidence="6"/>
<gene>
    <name evidence="6" type="ORF">FOE67_00010</name>
</gene>
<dbReference type="InterPro" id="IPR020841">
    <property type="entry name" value="PKS_Beta-ketoAc_synthase_dom"/>
</dbReference>
<comment type="caution">
    <text evidence="6">The sequence shown here is derived from an EMBL/GenBank/DDBJ whole genome shotgun (WGS) entry which is preliminary data.</text>
</comment>
<dbReference type="Gene3D" id="3.40.47.10">
    <property type="match status" value="2"/>
</dbReference>
<dbReference type="InterPro" id="IPR016039">
    <property type="entry name" value="Thiolase-like"/>
</dbReference>
<dbReference type="Pfam" id="PF00109">
    <property type="entry name" value="ketoacyl-synt"/>
    <property type="match status" value="1"/>
</dbReference>
<dbReference type="GO" id="GO:0006633">
    <property type="term" value="P:fatty acid biosynthetic process"/>
    <property type="evidence" value="ECO:0007669"/>
    <property type="project" value="InterPro"/>
</dbReference>
<dbReference type="EMBL" id="VKHS01000001">
    <property type="protein sequence ID" value="MBB0227938.1"/>
    <property type="molecule type" value="Genomic_DNA"/>
</dbReference>
<dbReference type="PROSITE" id="PS52004">
    <property type="entry name" value="KS3_2"/>
    <property type="match status" value="1"/>
</dbReference>
<dbReference type="NCBIfam" id="NF005589">
    <property type="entry name" value="PRK07314.1"/>
    <property type="match status" value="1"/>
</dbReference>
<dbReference type="Proteomes" id="UP000530234">
    <property type="component" value="Unassembled WGS sequence"/>
</dbReference>
<dbReference type="Pfam" id="PF02801">
    <property type="entry name" value="Ketoacyl-synt_C"/>
    <property type="match status" value="1"/>
</dbReference>
<dbReference type="AlphaFoldDB" id="A0A7W3SZ56"/>
<evidence type="ECO:0000313" key="7">
    <source>
        <dbReference type="Proteomes" id="UP000530234"/>
    </source>
</evidence>
<evidence type="ECO:0000256" key="3">
    <source>
        <dbReference type="ARBA" id="ARBA00023315"/>
    </source>
</evidence>
<dbReference type="RefSeq" id="WP_182659649.1">
    <property type="nucleotide sequence ID" value="NZ_VKHS01000001.1"/>
</dbReference>
<dbReference type="FunFam" id="3.40.47.10:FF:000018">
    <property type="entry name" value="3-oxoacyl-[acyl-carrier-protein] synthase 2"/>
    <property type="match status" value="1"/>
</dbReference>
<evidence type="ECO:0000259" key="5">
    <source>
        <dbReference type="PROSITE" id="PS52004"/>
    </source>
</evidence>
<keyword evidence="3 6" id="KW-0012">Acyltransferase</keyword>
<evidence type="ECO:0000256" key="2">
    <source>
        <dbReference type="ARBA" id="ARBA00022679"/>
    </source>
</evidence>
<sequence>MTPATDTAVTGLGLVTPAGIGVDRNWAVVRAAGGTEAAFDAELADTPTPMSCRVTGFDADRLLDPRTARQMDRAAQLALVAAREALADAGLDSSGWDGSRVGVVLGNAGGGLPVYEDRHRVLLEEKPRRVSPLLLPMFLSNMVAGRVALDCGATGPNLVTATACASGATAVTVARDLLALGRCDIVLTGGSEAMITPLVMSGFSSMGALSRRTDDPRGASRPFDRGRDGFVAAEGAGILVLERTADARARGARVRARIVGHGTSDDAHHVTAPHPTGRGLEQATLAALTDAGAVPSDVDYVNAHGTSTPQNDLVEARTLRRLLPHSPRVGSTKGVTGHLLGAAGAVEAAYTVLAVQNGLVPPTANLEHPDPGIDLDLPTRPVTGHIGLALSNSMGFGGQNAVLALAPA</sequence>
<name>A0A7W3SZ56_9ACTN</name>
<dbReference type="InterPro" id="IPR000794">
    <property type="entry name" value="Beta-ketoacyl_synthase"/>
</dbReference>
<dbReference type="PROSITE" id="PS00606">
    <property type="entry name" value="KS3_1"/>
    <property type="match status" value="1"/>
</dbReference>
<keyword evidence="2 4" id="KW-0808">Transferase</keyword>
<dbReference type="PANTHER" id="PTHR11712:SF347">
    <property type="entry name" value="BETA KETOACYL-ACYL CARRIER PROTEIN SYNTHASE"/>
    <property type="match status" value="1"/>
</dbReference>
<dbReference type="SUPFAM" id="SSF53901">
    <property type="entry name" value="Thiolase-like"/>
    <property type="match status" value="2"/>
</dbReference>
<accession>A0A7W3SZ56</accession>
<organism evidence="6 7">
    <name type="scientific">Streptomyces calidiresistens</name>
    <dbReference type="NCBI Taxonomy" id="1485586"/>
    <lineage>
        <taxon>Bacteria</taxon>
        <taxon>Bacillati</taxon>
        <taxon>Actinomycetota</taxon>
        <taxon>Actinomycetes</taxon>
        <taxon>Kitasatosporales</taxon>
        <taxon>Streptomycetaceae</taxon>
        <taxon>Streptomyces</taxon>
    </lineage>
</organism>
<dbReference type="SMART" id="SM00825">
    <property type="entry name" value="PKS_KS"/>
    <property type="match status" value="1"/>
</dbReference>
<dbReference type="PANTHER" id="PTHR11712">
    <property type="entry name" value="POLYKETIDE SYNTHASE-RELATED"/>
    <property type="match status" value="1"/>
</dbReference>
<evidence type="ECO:0000256" key="4">
    <source>
        <dbReference type="RuleBase" id="RU003694"/>
    </source>
</evidence>
<feature type="domain" description="Ketosynthase family 3 (KS3)" evidence="5">
    <location>
        <begin position="4"/>
        <end position="407"/>
    </location>
</feature>
<reference evidence="7" key="1">
    <citation type="submission" date="2019-10" db="EMBL/GenBank/DDBJ databases">
        <title>Streptomyces sp. nov., a novel actinobacterium isolated from alkaline environment.</title>
        <authorList>
            <person name="Golinska P."/>
        </authorList>
    </citation>
    <scope>NUCLEOTIDE SEQUENCE [LARGE SCALE GENOMIC DNA]</scope>
    <source>
        <strain evidence="7">DSM 42108</strain>
    </source>
</reference>
<comment type="similarity">
    <text evidence="1 4">Belongs to the thiolase-like superfamily. Beta-ketoacyl-ACP synthases family.</text>
</comment>
<evidence type="ECO:0000256" key="1">
    <source>
        <dbReference type="ARBA" id="ARBA00008467"/>
    </source>
</evidence>
<dbReference type="InterPro" id="IPR018201">
    <property type="entry name" value="Ketoacyl_synth_AS"/>
</dbReference>